<evidence type="ECO:0000313" key="2">
    <source>
        <dbReference type="EMBL" id="MEI1248862.1"/>
    </source>
</evidence>
<proteinExistence type="predicted"/>
<sequence length="106" mass="12025">MKDAGSSEGHEDQRKPQYDLMDKTELEALAVSAIREHRRLLAADQVVYEEWVRASDDPSTASSVLQTLQDEHVARHRRSEVQQEVLSDILDALGFVPEVPLEDDVR</sequence>
<dbReference type="EMBL" id="JBAMYC010000006">
    <property type="protein sequence ID" value="MEI1248862.1"/>
    <property type="molecule type" value="Genomic_DNA"/>
</dbReference>
<dbReference type="Gene3D" id="1.10.287.160">
    <property type="entry name" value="HR1 repeat"/>
    <property type="match status" value="1"/>
</dbReference>
<accession>A0ABU8CIZ5</accession>
<evidence type="ECO:0000313" key="3">
    <source>
        <dbReference type="Proteomes" id="UP001531129"/>
    </source>
</evidence>
<feature type="region of interest" description="Disordered" evidence="1">
    <location>
        <begin position="1"/>
        <end position="20"/>
    </location>
</feature>
<dbReference type="InterPro" id="IPR015309">
    <property type="entry name" value="Tscrpt_rep_TraM"/>
</dbReference>
<reference evidence="2 3" key="1">
    <citation type="submission" date="2024-01" db="EMBL/GenBank/DDBJ databases">
        <title>Draft genome sequences of three bacterial strains isolated from Acacia saligna represent a potential new species within the genus Rhizobium.</title>
        <authorList>
            <person name="Tambong J.T."/>
            <person name="Mnasri B."/>
        </authorList>
    </citation>
    <scope>NUCLEOTIDE SEQUENCE [LARGE SCALE GENOMIC DNA]</scope>
    <source>
        <strain evidence="2 3">1AS12I</strain>
    </source>
</reference>
<dbReference type="Pfam" id="PF09228">
    <property type="entry name" value="Prok-TraM"/>
    <property type="match status" value="1"/>
</dbReference>
<dbReference type="Proteomes" id="UP001531129">
    <property type="component" value="Unassembled WGS sequence"/>
</dbReference>
<name>A0ABU8CIZ5_9HYPH</name>
<dbReference type="RefSeq" id="WP_264396641.1">
    <property type="nucleotide sequence ID" value="NZ_JBAMYB010000006.1"/>
</dbReference>
<protein>
    <submittedName>
        <fullName evidence="2">Transcriptional repressor TraM</fullName>
    </submittedName>
</protein>
<keyword evidence="3" id="KW-1185">Reference proteome</keyword>
<evidence type="ECO:0000256" key="1">
    <source>
        <dbReference type="SAM" id="MobiDB-lite"/>
    </source>
</evidence>
<organism evidence="2 3">
    <name type="scientific">Rhizobium aouanii</name>
    <dbReference type="NCBI Taxonomy" id="3118145"/>
    <lineage>
        <taxon>Bacteria</taxon>
        <taxon>Pseudomonadati</taxon>
        <taxon>Pseudomonadota</taxon>
        <taxon>Alphaproteobacteria</taxon>
        <taxon>Hyphomicrobiales</taxon>
        <taxon>Rhizobiaceae</taxon>
        <taxon>Rhizobium/Agrobacterium group</taxon>
        <taxon>Rhizobium</taxon>
    </lineage>
</organism>
<comment type="caution">
    <text evidence="2">The sequence shown here is derived from an EMBL/GenBank/DDBJ whole genome shotgun (WGS) entry which is preliminary data.</text>
</comment>
<gene>
    <name evidence="2" type="ORF">V8Q02_12690</name>
</gene>